<keyword evidence="1" id="KW-1133">Transmembrane helix</keyword>
<dbReference type="Proteomes" id="UP000275456">
    <property type="component" value="Unassembled WGS sequence"/>
</dbReference>
<dbReference type="AlphaFoldDB" id="A0A3N2AQA7"/>
<protein>
    <submittedName>
        <fullName evidence="2">Uncharacterized protein</fullName>
    </submittedName>
</protein>
<name>A0A3N2AQA7_9MICO</name>
<feature type="transmembrane region" description="Helical" evidence="1">
    <location>
        <begin position="43"/>
        <end position="68"/>
    </location>
</feature>
<evidence type="ECO:0000256" key="1">
    <source>
        <dbReference type="SAM" id="Phobius"/>
    </source>
</evidence>
<keyword evidence="3" id="KW-1185">Reference proteome</keyword>
<dbReference type="RefSeq" id="WP_123696336.1">
    <property type="nucleotide sequence ID" value="NZ_RKHJ01000001.1"/>
</dbReference>
<accession>A0A3N2AQA7</accession>
<reference evidence="2 3" key="1">
    <citation type="submission" date="2018-11" db="EMBL/GenBank/DDBJ databases">
        <title>Sequencing the genomes of 1000 actinobacteria strains.</title>
        <authorList>
            <person name="Klenk H.-P."/>
        </authorList>
    </citation>
    <scope>NUCLEOTIDE SEQUENCE [LARGE SCALE GENOMIC DNA]</scope>
    <source>
        <strain evidence="2 3">DSM 9580</strain>
    </source>
</reference>
<feature type="transmembrane region" description="Helical" evidence="1">
    <location>
        <begin position="6"/>
        <end position="31"/>
    </location>
</feature>
<gene>
    <name evidence="2" type="ORF">EDD26_0589</name>
</gene>
<keyword evidence="1" id="KW-0472">Membrane</keyword>
<sequence>MATAFPFLLLVGALLLGVLVILVGVALLVGGRRRGPDGGAGSAMLTFGITALVIGCVIAVPPAIWLVIGMP</sequence>
<evidence type="ECO:0000313" key="2">
    <source>
        <dbReference type="EMBL" id="ROR65224.1"/>
    </source>
</evidence>
<comment type="caution">
    <text evidence="2">The sequence shown here is derived from an EMBL/GenBank/DDBJ whole genome shotgun (WGS) entry which is preliminary data.</text>
</comment>
<organism evidence="2 3">
    <name type="scientific">Agrococcus jenensis</name>
    <dbReference type="NCBI Taxonomy" id="46353"/>
    <lineage>
        <taxon>Bacteria</taxon>
        <taxon>Bacillati</taxon>
        <taxon>Actinomycetota</taxon>
        <taxon>Actinomycetes</taxon>
        <taxon>Micrococcales</taxon>
        <taxon>Microbacteriaceae</taxon>
        <taxon>Agrococcus</taxon>
    </lineage>
</organism>
<dbReference type="EMBL" id="RKHJ01000001">
    <property type="protein sequence ID" value="ROR65224.1"/>
    <property type="molecule type" value="Genomic_DNA"/>
</dbReference>
<proteinExistence type="predicted"/>
<keyword evidence="1" id="KW-0812">Transmembrane</keyword>
<evidence type="ECO:0000313" key="3">
    <source>
        <dbReference type="Proteomes" id="UP000275456"/>
    </source>
</evidence>